<evidence type="ECO:0000256" key="7">
    <source>
        <dbReference type="SAM" id="Phobius"/>
    </source>
</evidence>
<evidence type="ECO:0000256" key="5">
    <source>
        <dbReference type="ARBA" id="ARBA00022989"/>
    </source>
</evidence>
<comment type="subcellular location">
    <subcellularLocation>
        <location evidence="1">Membrane</location>
        <topology evidence="1">Multi-pass membrane protein</topology>
    </subcellularLocation>
</comment>
<dbReference type="RefSeq" id="WP_244521109.1">
    <property type="nucleotide sequence ID" value="NZ_FMXQ01000001.1"/>
</dbReference>
<dbReference type="STRING" id="665467.SAMN02982931_00437"/>
<feature type="transmembrane region" description="Helical" evidence="7">
    <location>
        <begin position="30"/>
        <end position="54"/>
    </location>
</feature>
<keyword evidence="4" id="KW-0378">Hydrolase</keyword>
<dbReference type="InterPro" id="IPR035952">
    <property type="entry name" value="Rhomboid-like_sf"/>
</dbReference>
<dbReference type="Pfam" id="PF01694">
    <property type="entry name" value="Rhomboid"/>
    <property type="match status" value="1"/>
</dbReference>
<dbReference type="SUPFAM" id="SSF144091">
    <property type="entry name" value="Rhomboid-like"/>
    <property type="match status" value="1"/>
</dbReference>
<dbReference type="InterPro" id="IPR022764">
    <property type="entry name" value="Peptidase_S54_rhomboid_dom"/>
</dbReference>
<evidence type="ECO:0000256" key="6">
    <source>
        <dbReference type="ARBA" id="ARBA00023136"/>
    </source>
</evidence>
<proteinExistence type="inferred from homology"/>
<dbReference type="PANTHER" id="PTHR43731:SF14">
    <property type="entry name" value="PRESENILIN-ASSOCIATED RHOMBOID-LIKE PROTEIN, MITOCHONDRIAL"/>
    <property type="match status" value="1"/>
</dbReference>
<dbReference type="AlphaFoldDB" id="A0A1G6ABZ8"/>
<dbReference type="Proteomes" id="UP000199071">
    <property type="component" value="Unassembled WGS sequence"/>
</dbReference>
<evidence type="ECO:0000313" key="9">
    <source>
        <dbReference type="EMBL" id="SDB05975.1"/>
    </source>
</evidence>
<dbReference type="GO" id="GO:0016020">
    <property type="term" value="C:membrane"/>
    <property type="evidence" value="ECO:0007669"/>
    <property type="project" value="UniProtKB-SubCell"/>
</dbReference>
<name>A0A1G6ABZ8_9HYPH</name>
<accession>A0A1G6ABZ8</accession>
<protein>
    <submittedName>
        <fullName evidence="9">Membrane associated serine protease, rhomboid family</fullName>
    </submittedName>
</protein>
<dbReference type="GO" id="GO:0004252">
    <property type="term" value="F:serine-type endopeptidase activity"/>
    <property type="evidence" value="ECO:0007669"/>
    <property type="project" value="InterPro"/>
</dbReference>
<organism evidence="9 10">
    <name type="scientific">Bauldia litoralis</name>
    <dbReference type="NCBI Taxonomy" id="665467"/>
    <lineage>
        <taxon>Bacteria</taxon>
        <taxon>Pseudomonadati</taxon>
        <taxon>Pseudomonadota</taxon>
        <taxon>Alphaproteobacteria</taxon>
        <taxon>Hyphomicrobiales</taxon>
        <taxon>Kaistiaceae</taxon>
        <taxon>Bauldia</taxon>
    </lineage>
</organism>
<evidence type="ECO:0000256" key="3">
    <source>
        <dbReference type="ARBA" id="ARBA00022692"/>
    </source>
</evidence>
<reference evidence="9 10" key="1">
    <citation type="submission" date="2016-10" db="EMBL/GenBank/DDBJ databases">
        <authorList>
            <person name="de Groot N.N."/>
        </authorList>
    </citation>
    <scope>NUCLEOTIDE SEQUENCE [LARGE SCALE GENOMIC DNA]</scope>
    <source>
        <strain evidence="9 10">ATCC 35022</strain>
    </source>
</reference>
<feature type="transmembrane region" description="Helical" evidence="7">
    <location>
        <begin position="90"/>
        <end position="109"/>
    </location>
</feature>
<evidence type="ECO:0000313" key="10">
    <source>
        <dbReference type="Proteomes" id="UP000199071"/>
    </source>
</evidence>
<feature type="transmembrane region" description="Helical" evidence="7">
    <location>
        <begin position="129"/>
        <end position="147"/>
    </location>
</feature>
<evidence type="ECO:0000256" key="1">
    <source>
        <dbReference type="ARBA" id="ARBA00004141"/>
    </source>
</evidence>
<keyword evidence="6 7" id="KW-0472">Membrane</keyword>
<comment type="similarity">
    <text evidence="2">Belongs to the peptidase S54 family.</text>
</comment>
<keyword evidence="3 7" id="KW-0812">Transmembrane</keyword>
<keyword evidence="5 7" id="KW-1133">Transmembrane helix</keyword>
<dbReference type="Gene3D" id="1.20.1540.10">
    <property type="entry name" value="Rhomboid-like"/>
    <property type="match status" value="1"/>
</dbReference>
<sequence length="202" mass="22398">MLSFGLIPGVFNDYFVLPDDLVVVSDQMTLLTYAFLHGSLWHLVGNMVFLWVFADNVEDAFGHVRFIIFYVLCAIGAGYAYVLTDPTSQAPVIGASGAVAGIVAAYLMLHPRQKVWVLVLARVPLRLSAFWVLGFWVLFQVYAILVAQPGDEVAWWSHIGGLITGAILVVFLRRRGVPLFDRARALPAPAPLGKIDDNRDRR</sequence>
<feature type="transmembrane region" description="Helical" evidence="7">
    <location>
        <begin position="66"/>
        <end position="84"/>
    </location>
</feature>
<evidence type="ECO:0000256" key="2">
    <source>
        <dbReference type="ARBA" id="ARBA00009045"/>
    </source>
</evidence>
<gene>
    <name evidence="9" type="ORF">SAMN02982931_00437</name>
</gene>
<feature type="domain" description="Peptidase S54 rhomboid" evidence="8">
    <location>
        <begin position="28"/>
        <end position="174"/>
    </location>
</feature>
<feature type="transmembrane region" description="Helical" evidence="7">
    <location>
        <begin position="153"/>
        <end position="172"/>
    </location>
</feature>
<keyword evidence="10" id="KW-1185">Reference proteome</keyword>
<dbReference type="GO" id="GO:0006508">
    <property type="term" value="P:proteolysis"/>
    <property type="evidence" value="ECO:0007669"/>
    <property type="project" value="UniProtKB-KW"/>
</dbReference>
<dbReference type="InterPro" id="IPR050925">
    <property type="entry name" value="Rhomboid_protease_S54"/>
</dbReference>
<dbReference type="PANTHER" id="PTHR43731">
    <property type="entry name" value="RHOMBOID PROTEASE"/>
    <property type="match status" value="1"/>
</dbReference>
<evidence type="ECO:0000259" key="8">
    <source>
        <dbReference type="Pfam" id="PF01694"/>
    </source>
</evidence>
<keyword evidence="9" id="KW-0645">Protease</keyword>
<evidence type="ECO:0000256" key="4">
    <source>
        <dbReference type="ARBA" id="ARBA00022801"/>
    </source>
</evidence>
<dbReference type="EMBL" id="FMXQ01000001">
    <property type="protein sequence ID" value="SDB05975.1"/>
    <property type="molecule type" value="Genomic_DNA"/>
</dbReference>